<evidence type="ECO:0000256" key="6">
    <source>
        <dbReference type="ARBA" id="ARBA00023157"/>
    </source>
</evidence>
<dbReference type="GO" id="GO:0006103">
    <property type="term" value="P:2-oxoglutarate metabolic process"/>
    <property type="evidence" value="ECO:0007669"/>
    <property type="project" value="TreeGrafter"/>
</dbReference>
<dbReference type="PIRSF" id="PIRSF000350">
    <property type="entry name" value="Mercury_reductase_MerA"/>
    <property type="match status" value="1"/>
</dbReference>
<evidence type="ECO:0000256" key="5">
    <source>
        <dbReference type="ARBA" id="ARBA00023027"/>
    </source>
</evidence>
<feature type="binding site" evidence="9">
    <location>
        <position position="264"/>
    </location>
    <ligand>
        <name>NAD(+)</name>
        <dbReference type="ChEBI" id="CHEBI:57540"/>
    </ligand>
</feature>
<organism evidence="14 15">
    <name type="scientific">Umezawaea endophytica</name>
    <dbReference type="NCBI Taxonomy" id="1654476"/>
    <lineage>
        <taxon>Bacteria</taxon>
        <taxon>Bacillati</taxon>
        <taxon>Actinomycetota</taxon>
        <taxon>Actinomycetes</taxon>
        <taxon>Pseudonocardiales</taxon>
        <taxon>Pseudonocardiaceae</taxon>
        <taxon>Umezawaea</taxon>
    </lineage>
</organism>
<dbReference type="SUPFAM" id="SSF55424">
    <property type="entry name" value="FAD/NAD-linked reductases, dimerisation (C-terminal) domain"/>
    <property type="match status" value="1"/>
</dbReference>
<evidence type="ECO:0000313" key="14">
    <source>
        <dbReference type="EMBL" id="MCS7482649.1"/>
    </source>
</evidence>
<feature type="domain" description="Pyridine nucleotide-disulphide oxidoreductase dimerisation" evidence="12">
    <location>
        <begin position="341"/>
        <end position="450"/>
    </location>
</feature>
<sequence length="457" mass="49728">MRHFDLVIIGSGSGNSIPDERFADQQIAIVEKGVFGGTCLNVGCIPTKMFVHTADVASTPKGAAKFGVDEHLDGVRWPDVRDRIFGRIDPISAGGLRWRSEDNANVTVYQGTAKFVGPKTLDTGTGEVITADRFAIGAGSRPVIPDVVDLDTVDYHTSDTVMRLEELPKSMIILGSGFVANEFAHVFSSFGVRVTMIARSDLLLRHEDREIAERFTSLAAEKWDVRLQRKTVRAERVDGGLRLHLEGPDGAEVVDAETLLIATGRTPNTDLLDLGQTGVTTHPDGRIVVDEYQKTVVDGIYAFGDISSEYQLKHVANHESKVVRHNLLHPDAPIASDHRYVPSAVFSSPQIASVGLTEEQAIERGVRYVKGTQAYASIAYGWAMEDQTGFAKVLADPTTGELLGAHIIGPQAPTVIQPLIQAMSFGLDARTMAKGQYWIHPAMPELVENALLNLPLD</sequence>
<dbReference type="GO" id="GO:0004148">
    <property type="term" value="F:dihydrolipoyl dehydrogenase (NADH) activity"/>
    <property type="evidence" value="ECO:0007669"/>
    <property type="project" value="TreeGrafter"/>
</dbReference>
<feature type="active site" description="Proton acceptor" evidence="8">
    <location>
        <position position="440"/>
    </location>
</feature>
<dbReference type="EMBL" id="JANYMP010000025">
    <property type="protein sequence ID" value="MCS7482649.1"/>
    <property type="molecule type" value="Genomic_DNA"/>
</dbReference>
<evidence type="ECO:0000256" key="1">
    <source>
        <dbReference type="ARBA" id="ARBA00007532"/>
    </source>
</evidence>
<evidence type="ECO:0000313" key="15">
    <source>
        <dbReference type="Proteomes" id="UP001141259"/>
    </source>
</evidence>
<feature type="disulfide bond" description="Redox-active" evidence="10">
    <location>
        <begin position="39"/>
        <end position="44"/>
    </location>
</feature>
<comment type="caution">
    <text evidence="14">The sequence shown here is derived from an EMBL/GenBank/DDBJ whole genome shotgun (WGS) entry which is preliminary data.</text>
</comment>
<dbReference type="RefSeq" id="WP_259628109.1">
    <property type="nucleotide sequence ID" value="NZ_JANYMP010000025.1"/>
</dbReference>
<evidence type="ECO:0000256" key="3">
    <source>
        <dbReference type="ARBA" id="ARBA00022827"/>
    </source>
</evidence>
<feature type="binding site" evidence="9">
    <location>
        <position position="305"/>
    </location>
    <ligand>
        <name>NAD(+)</name>
        <dbReference type="ChEBI" id="CHEBI:57540"/>
    </ligand>
</feature>
<keyword evidence="4 11" id="KW-0560">Oxidoreductase</keyword>
<dbReference type="InterPro" id="IPR050151">
    <property type="entry name" value="Class-I_Pyr_Nuc-Dis_Oxidored"/>
</dbReference>
<keyword evidence="3 9" id="KW-0274">FAD</keyword>
<dbReference type="GO" id="GO:0050627">
    <property type="term" value="F:mycothione reductase [NAD(P)H] activity"/>
    <property type="evidence" value="ECO:0007669"/>
    <property type="project" value="UniProtKB-EC"/>
</dbReference>
<dbReference type="InterPro" id="IPR016156">
    <property type="entry name" value="FAD/NAD-linked_Rdtase_dimer_sf"/>
</dbReference>
<feature type="binding site" evidence="9">
    <location>
        <begin position="175"/>
        <end position="182"/>
    </location>
    <ligand>
        <name>NAD(+)</name>
        <dbReference type="ChEBI" id="CHEBI:57540"/>
    </ligand>
</feature>
<evidence type="ECO:0000256" key="2">
    <source>
        <dbReference type="ARBA" id="ARBA00022630"/>
    </source>
</evidence>
<dbReference type="InterPro" id="IPR012999">
    <property type="entry name" value="Pyr_OxRdtase_I_AS"/>
</dbReference>
<dbReference type="InterPro" id="IPR001100">
    <property type="entry name" value="Pyr_nuc-diS_OxRdtase"/>
</dbReference>
<keyword evidence="5 9" id="KW-0520">NAD</keyword>
<dbReference type="PROSITE" id="PS00076">
    <property type="entry name" value="PYRIDINE_REDOX_1"/>
    <property type="match status" value="1"/>
</dbReference>
<evidence type="ECO:0000259" key="12">
    <source>
        <dbReference type="Pfam" id="PF02852"/>
    </source>
</evidence>
<keyword evidence="6" id="KW-1015">Disulfide bond</keyword>
<dbReference type="PRINTS" id="PR00411">
    <property type="entry name" value="PNDRDTASEI"/>
</dbReference>
<accession>A0A9X2VV61</accession>
<comment type="cofactor">
    <cofactor evidence="9">
        <name>FAD</name>
        <dbReference type="ChEBI" id="CHEBI:57692"/>
    </cofactor>
    <text evidence="9">Binds 1 FAD per subunit.</text>
</comment>
<dbReference type="InterPro" id="IPR017817">
    <property type="entry name" value="Mycothione_reductase"/>
</dbReference>
<comment type="similarity">
    <text evidence="1 11">Belongs to the class-I pyridine nucleotide-disulfide oxidoreductase family.</text>
</comment>
<evidence type="ECO:0000256" key="11">
    <source>
        <dbReference type="RuleBase" id="RU003691"/>
    </source>
</evidence>
<dbReference type="Gene3D" id="3.50.50.60">
    <property type="entry name" value="FAD/NAD(P)-binding domain"/>
    <property type="match status" value="2"/>
</dbReference>
<keyword evidence="7 11" id="KW-0676">Redox-active center</keyword>
<dbReference type="Pfam" id="PF07992">
    <property type="entry name" value="Pyr_redox_2"/>
    <property type="match status" value="1"/>
</dbReference>
<dbReference type="AlphaFoldDB" id="A0A9X2VV61"/>
<feature type="binding site" evidence="9">
    <location>
        <position position="48"/>
    </location>
    <ligand>
        <name>FAD</name>
        <dbReference type="ChEBI" id="CHEBI:57692"/>
    </ligand>
</feature>
<evidence type="ECO:0000256" key="4">
    <source>
        <dbReference type="ARBA" id="ARBA00023002"/>
    </source>
</evidence>
<dbReference type="InterPro" id="IPR004099">
    <property type="entry name" value="Pyr_nucl-diS_OxRdtase_dimer"/>
</dbReference>
<dbReference type="Proteomes" id="UP001141259">
    <property type="component" value="Unassembled WGS sequence"/>
</dbReference>
<feature type="domain" description="FAD/NAD(P)-binding" evidence="13">
    <location>
        <begin position="4"/>
        <end position="318"/>
    </location>
</feature>
<dbReference type="NCBIfam" id="TIGR03452">
    <property type="entry name" value="mycothione_red"/>
    <property type="match status" value="1"/>
</dbReference>
<dbReference type="PRINTS" id="PR00368">
    <property type="entry name" value="FADPNR"/>
</dbReference>
<dbReference type="PANTHER" id="PTHR22912:SF217">
    <property type="entry name" value="DIHYDROLIPOYL DEHYDROGENASE"/>
    <property type="match status" value="1"/>
</dbReference>
<dbReference type="InterPro" id="IPR036188">
    <property type="entry name" value="FAD/NAD-bd_sf"/>
</dbReference>
<evidence type="ECO:0000256" key="9">
    <source>
        <dbReference type="PIRSR" id="PIRSR000350-3"/>
    </source>
</evidence>
<evidence type="ECO:0000256" key="8">
    <source>
        <dbReference type="PIRSR" id="PIRSR000350-2"/>
    </source>
</evidence>
<dbReference type="InterPro" id="IPR023753">
    <property type="entry name" value="FAD/NAD-binding_dom"/>
</dbReference>
<evidence type="ECO:0000256" key="10">
    <source>
        <dbReference type="PIRSR" id="PIRSR000350-4"/>
    </source>
</evidence>
<keyword evidence="2 11" id="KW-0285">Flavoprotein</keyword>
<dbReference type="Pfam" id="PF02852">
    <property type="entry name" value="Pyr_redox_dim"/>
    <property type="match status" value="1"/>
</dbReference>
<evidence type="ECO:0000259" key="13">
    <source>
        <dbReference type="Pfam" id="PF07992"/>
    </source>
</evidence>
<dbReference type="EC" id="1.8.1.15" evidence="14"/>
<evidence type="ECO:0000256" key="7">
    <source>
        <dbReference type="ARBA" id="ARBA00023284"/>
    </source>
</evidence>
<name>A0A9X2VV61_9PSEU</name>
<protein>
    <submittedName>
        <fullName evidence="14">Mycothione reductase</fullName>
        <ecNumber evidence="14">1.8.1.15</ecNumber>
    </submittedName>
</protein>
<dbReference type="NCBIfam" id="NF005884">
    <property type="entry name" value="PRK07846.1"/>
    <property type="match status" value="1"/>
</dbReference>
<keyword evidence="15" id="KW-1185">Reference proteome</keyword>
<proteinExistence type="inferred from homology"/>
<dbReference type="GO" id="GO:0050660">
    <property type="term" value="F:flavin adenine dinucleotide binding"/>
    <property type="evidence" value="ECO:0007669"/>
    <property type="project" value="TreeGrafter"/>
</dbReference>
<keyword evidence="9" id="KW-0547">Nucleotide-binding</keyword>
<gene>
    <name evidence="14" type="ORF">NZH93_37880</name>
</gene>
<dbReference type="SUPFAM" id="SSF51905">
    <property type="entry name" value="FAD/NAD(P)-binding domain"/>
    <property type="match status" value="1"/>
</dbReference>
<dbReference type="Gene3D" id="3.30.390.30">
    <property type="match status" value="1"/>
</dbReference>
<dbReference type="PANTHER" id="PTHR22912">
    <property type="entry name" value="DISULFIDE OXIDOREDUCTASE"/>
    <property type="match status" value="1"/>
</dbReference>
<reference evidence="14" key="1">
    <citation type="submission" date="2022-08" db="EMBL/GenBank/DDBJ databases">
        <authorList>
            <person name="Tistechok S."/>
            <person name="Samborskyy M."/>
            <person name="Roman I."/>
        </authorList>
    </citation>
    <scope>NUCLEOTIDE SEQUENCE</scope>
    <source>
        <strain evidence="14">DSM 103496</strain>
    </source>
</reference>